<dbReference type="EMBL" id="CACTIH010005544">
    <property type="protein sequence ID" value="CAA2997187.1"/>
    <property type="molecule type" value="Genomic_DNA"/>
</dbReference>
<dbReference type="OrthoDB" id="908420at2759"/>
<evidence type="ECO:0000256" key="1">
    <source>
        <dbReference type="ARBA" id="ARBA00022679"/>
    </source>
</evidence>
<dbReference type="Proteomes" id="UP000594638">
    <property type="component" value="Unassembled WGS sequence"/>
</dbReference>
<gene>
    <name evidence="2" type="ORF">OLEA9_D001120</name>
</gene>
<evidence type="ECO:0000313" key="2">
    <source>
        <dbReference type="EMBL" id="CAA2997187.1"/>
    </source>
</evidence>
<accession>A0A8S0SX92</accession>
<reference evidence="2 3" key="1">
    <citation type="submission" date="2019-12" db="EMBL/GenBank/DDBJ databases">
        <authorList>
            <person name="Alioto T."/>
            <person name="Alioto T."/>
            <person name="Gomez Garrido J."/>
        </authorList>
    </citation>
    <scope>NUCLEOTIDE SEQUENCE [LARGE SCALE GENOMIC DNA]</scope>
</reference>
<dbReference type="InterPro" id="IPR002213">
    <property type="entry name" value="UDP_glucos_trans"/>
</dbReference>
<proteinExistence type="predicted"/>
<name>A0A8S0SX92_OLEEU</name>
<comment type="caution">
    <text evidence="2">The sequence shown here is derived from an EMBL/GenBank/DDBJ whole genome shotgun (WGS) entry which is preliminary data.</text>
</comment>
<dbReference type="PANTHER" id="PTHR48045">
    <property type="entry name" value="UDP-GLYCOSYLTRANSFERASE 72B1"/>
    <property type="match status" value="1"/>
</dbReference>
<protein>
    <submittedName>
        <fullName evidence="2">UDP-glycosyltransferase 83A1-like</fullName>
    </submittedName>
</protein>
<dbReference type="Gene3D" id="3.40.50.2000">
    <property type="entry name" value="Glycogen Phosphorylase B"/>
    <property type="match status" value="1"/>
</dbReference>
<dbReference type="GO" id="GO:0008194">
    <property type="term" value="F:UDP-glycosyltransferase activity"/>
    <property type="evidence" value="ECO:0007669"/>
    <property type="project" value="InterPro"/>
</dbReference>
<evidence type="ECO:0000313" key="3">
    <source>
        <dbReference type="Proteomes" id="UP000594638"/>
    </source>
</evidence>
<sequence>MPKGFEGRVRNRGLMVSWAPQQKVLSHPSVACFLSHRCWNSTVEGVSNAKTMVSATKLCSHKNFKNFVEWIKEKDYHSL</sequence>
<dbReference type="Pfam" id="PF00201">
    <property type="entry name" value="UDPGT"/>
    <property type="match status" value="1"/>
</dbReference>
<dbReference type="PANTHER" id="PTHR48045:SF21">
    <property type="entry name" value="UDP-GLYCOSYLTRANSFERASE 83A1"/>
    <property type="match status" value="1"/>
</dbReference>
<feature type="non-terminal residue" evidence="2">
    <location>
        <position position="1"/>
    </location>
</feature>
<dbReference type="Gramene" id="OE9D001120T1">
    <property type="protein sequence ID" value="OE9D001120C1"/>
    <property type="gene ID" value="OE9D001120"/>
</dbReference>
<organism evidence="2 3">
    <name type="scientific">Olea europaea subsp. europaea</name>
    <dbReference type="NCBI Taxonomy" id="158383"/>
    <lineage>
        <taxon>Eukaryota</taxon>
        <taxon>Viridiplantae</taxon>
        <taxon>Streptophyta</taxon>
        <taxon>Embryophyta</taxon>
        <taxon>Tracheophyta</taxon>
        <taxon>Spermatophyta</taxon>
        <taxon>Magnoliopsida</taxon>
        <taxon>eudicotyledons</taxon>
        <taxon>Gunneridae</taxon>
        <taxon>Pentapetalae</taxon>
        <taxon>asterids</taxon>
        <taxon>lamiids</taxon>
        <taxon>Lamiales</taxon>
        <taxon>Oleaceae</taxon>
        <taxon>Oleeae</taxon>
        <taxon>Olea</taxon>
    </lineage>
</organism>
<keyword evidence="1" id="KW-0808">Transferase</keyword>
<dbReference type="SUPFAM" id="SSF53756">
    <property type="entry name" value="UDP-Glycosyltransferase/glycogen phosphorylase"/>
    <property type="match status" value="1"/>
</dbReference>
<keyword evidence="3" id="KW-1185">Reference proteome</keyword>
<dbReference type="AlphaFoldDB" id="A0A8S0SX92"/>